<dbReference type="AlphaFoldDB" id="A0A6M3KM01"/>
<sequence length="101" mass="11255">MSEAKHTKLEIYEEFAGLAQIDGKTIFVVMPTLIENTDDLVLRKANTEELLRRWNNHDDLVAACEYTRSLLASGIGQSTHALAMIEAVLTKINKDHGDGSR</sequence>
<protein>
    <submittedName>
        <fullName evidence="2">Uncharacterized protein</fullName>
    </submittedName>
</protein>
<proteinExistence type="predicted"/>
<accession>A0A6M3KM01</accession>
<dbReference type="EMBL" id="MT141561">
    <property type="protein sequence ID" value="QJA66840.1"/>
    <property type="molecule type" value="Genomic_DNA"/>
</dbReference>
<organism evidence="2">
    <name type="scientific">viral metagenome</name>
    <dbReference type="NCBI Taxonomy" id="1070528"/>
    <lineage>
        <taxon>unclassified sequences</taxon>
        <taxon>metagenomes</taxon>
        <taxon>organismal metagenomes</taxon>
    </lineage>
</organism>
<reference evidence="2" key="1">
    <citation type="submission" date="2020-03" db="EMBL/GenBank/DDBJ databases">
        <title>The deep terrestrial virosphere.</title>
        <authorList>
            <person name="Holmfeldt K."/>
            <person name="Nilsson E."/>
            <person name="Simone D."/>
            <person name="Lopez-Fernandez M."/>
            <person name="Wu X."/>
            <person name="de Brujin I."/>
            <person name="Lundin D."/>
            <person name="Andersson A."/>
            <person name="Bertilsson S."/>
            <person name="Dopson M."/>
        </authorList>
    </citation>
    <scope>NUCLEOTIDE SEQUENCE</scope>
    <source>
        <strain evidence="2">MM415A00321</strain>
        <strain evidence="1">MM415B00326</strain>
    </source>
</reference>
<name>A0A6M3KM01_9ZZZZ</name>
<gene>
    <name evidence="2" type="ORF">MM415A00321_0053</name>
    <name evidence="1" type="ORF">MM415B00326_0040</name>
</gene>
<evidence type="ECO:0000313" key="1">
    <source>
        <dbReference type="EMBL" id="QJA66840.1"/>
    </source>
</evidence>
<dbReference type="EMBL" id="MT142502">
    <property type="protein sequence ID" value="QJA83073.1"/>
    <property type="molecule type" value="Genomic_DNA"/>
</dbReference>
<evidence type="ECO:0000313" key="2">
    <source>
        <dbReference type="EMBL" id="QJA83073.1"/>
    </source>
</evidence>